<dbReference type="STRING" id="84035.SAMN05660742_10668"/>
<sequence>MSTERGSAMLDMLSGGYLPNVSSSLNRCPRGIDRIRMKALGQIGVNYHAEYYGDEMTWTEFESIGIVHGNSTIVKYPQLNAGWTYYYDAVGGIFTVTDDKGNVVEEKIHTLSDMGIVWEILSSHQFKIYFSAKFIDDAFLIAWIKRRGSDYDPTNPKDDMSISQGYKLAYVDQYFNETLHNRCDRIVRSESESVNLKNTVTQSLQEAIGIHDLRSKTPMRNATGDYTAMAIKGPDSIFSLATKQRNAAIDLVLGEFMMVAFFASIMNMSKPVYEPWMLWSLWKWLGSGSITESVERIFDLSPRW</sequence>
<dbReference type="Proteomes" id="UP000199662">
    <property type="component" value="Unassembled WGS sequence"/>
</dbReference>
<keyword evidence="2" id="KW-1185">Reference proteome</keyword>
<proteinExistence type="predicted"/>
<protein>
    <submittedName>
        <fullName evidence="1">Uncharacterized protein</fullName>
    </submittedName>
</protein>
<accession>A0A1H6Y171</accession>
<name>A0A1H6Y171_9FIRM</name>
<dbReference type="AlphaFoldDB" id="A0A1H6Y171"/>
<reference evidence="1 2" key="1">
    <citation type="submission" date="2016-10" db="EMBL/GenBank/DDBJ databases">
        <authorList>
            <person name="de Groot N.N."/>
        </authorList>
    </citation>
    <scope>NUCLEOTIDE SEQUENCE [LARGE SCALE GENOMIC DNA]</scope>
    <source>
        <strain evidence="1 2">DSM 2179</strain>
    </source>
</reference>
<gene>
    <name evidence="1" type="ORF">SAMN05660742_10668</name>
</gene>
<evidence type="ECO:0000313" key="1">
    <source>
        <dbReference type="EMBL" id="SEJ35068.1"/>
    </source>
</evidence>
<dbReference type="RefSeq" id="WP_091830636.1">
    <property type="nucleotide sequence ID" value="NZ_FNZK01000006.1"/>
</dbReference>
<dbReference type="EMBL" id="FNZK01000006">
    <property type="protein sequence ID" value="SEJ35068.1"/>
    <property type="molecule type" value="Genomic_DNA"/>
</dbReference>
<organism evidence="1 2">
    <name type="scientific">Propionispira arboris</name>
    <dbReference type="NCBI Taxonomy" id="84035"/>
    <lineage>
        <taxon>Bacteria</taxon>
        <taxon>Bacillati</taxon>
        <taxon>Bacillota</taxon>
        <taxon>Negativicutes</taxon>
        <taxon>Selenomonadales</taxon>
        <taxon>Selenomonadaceae</taxon>
        <taxon>Propionispira</taxon>
    </lineage>
</organism>
<evidence type="ECO:0000313" key="2">
    <source>
        <dbReference type="Proteomes" id="UP000199662"/>
    </source>
</evidence>